<name>A0A4C1TYV8_EUMVA</name>
<sequence>MASTRESYSSESSGYNHDSPNYSKYTNRNKYINDNENPDSSDDDEWDGSIRSNMHRVIKDEAPNVKSESENEEDNRLVYENERYQIRDIQNLTRDFSQGIDECDYDIEIDSGQTSINNEPPVIYVFAVDPELDLEYTSEEEDWQVKQNEDERVDSEHIVSNENEDNIQTSTLTSNESEEAEHIQVQQNDDKIDLSFEMPAIINVDDFFIKENKDHVKPINVEDGPVVSNVDEYFIKDSRNTTNANEEIPTSSSIDENKQSMNQVLVKTKIAQQHQTCSIPRDIKKEPLYRRGSCEC</sequence>
<proteinExistence type="predicted"/>
<reference evidence="2 3" key="1">
    <citation type="journal article" date="2019" name="Commun. Biol.">
        <title>The bagworm genome reveals a unique fibroin gene that provides high tensile strength.</title>
        <authorList>
            <person name="Kono N."/>
            <person name="Nakamura H."/>
            <person name="Ohtoshi R."/>
            <person name="Tomita M."/>
            <person name="Numata K."/>
            <person name="Arakawa K."/>
        </authorList>
    </citation>
    <scope>NUCLEOTIDE SEQUENCE [LARGE SCALE GENOMIC DNA]</scope>
</reference>
<feature type="compositionally biased region" description="Low complexity" evidence="1">
    <location>
        <begin position="1"/>
        <end position="13"/>
    </location>
</feature>
<feature type="compositionally biased region" description="Polar residues" evidence="1">
    <location>
        <begin position="14"/>
        <end position="32"/>
    </location>
</feature>
<organism evidence="2 3">
    <name type="scientific">Eumeta variegata</name>
    <name type="common">Bagworm moth</name>
    <name type="synonym">Eumeta japonica</name>
    <dbReference type="NCBI Taxonomy" id="151549"/>
    <lineage>
        <taxon>Eukaryota</taxon>
        <taxon>Metazoa</taxon>
        <taxon>Ecdysozoa</taxon>
        <taxon>Arthropoda</taxon>
        <taxon>Hexapoda</taxon>
        <taxon>Insecta</taxon>
        <taxon>Pterygota</taxon>
        <taxon>Neoptera</taxon>
        <taxon>Endopterygota</taxon>
        <taxon>Lepidoptera</taxon>
        <taxon>Glossata</taxon>
        <taxon>Ditrysia</taxon>
        <taxon>Tineoidea</taxon>
        <taxon>Psychidae</taxon>
        <taxon>Oiketicinae</taxon>
        <taxon>Eumeta</taxon>
    </lineage>
</organism>
<evidence type="ECO:0000313" key="3">
    <source>
        <dbReference type="Proteomes" id="UP000299102"/>
    </source>
</evidence>
<dbReference type="EMBL" id="BGZK01000106">
    <property type="protein sequence ID" value="GBP19261.1"/>
    <property type="molecule type" value="Genomic_DNA"/>
</dbReference>
<dbReference type="AlphaFoldDB" id="A0A4C1TYV8"/>
<evidence type="ECO:0000313" key="2">
    <source>
        <dbReference type="EMBL" id="GBP19261.1"/>
    </source>
</evidence>
<protein>
    <submittedName>
        <fullName evidence="2">Uncharacterized protein</fullName>
    </submittedName>
</protein>
<feature type="region of interest" description="Disordered" evidence="1">
    <location>
        <begin position="1"/>
        <end position="74"/>
    </location>
</feature>
<evidence type="ECO:0000256" key="1">
    <source>
        <dbReference type="SAM" id="MobiDB-lite"/>
    </source>
</evidence>
<keyword evidence="3" id="KW-1185">Reference proteome</keyword>
<comment type="caution">
    <text evidence="2">The sequence shown here is derived from an EMBL/GenBank/DDBJ whole genome shotgun (WGS) entry which is preliminary data.</text>
</comment>
<feature type="compositionally biased region" description="Basic and acidic residues" evidence="1">
    <location>
        <begin position="57"/>
        <end position="74"/>
    </location>
</feature>
<accession>A0A4C1TYV8</accession>
<gene>
    <name evidence="2" type="ORF">EVAR_79861_1</name>
</gene>
<dbReference type="Proteomes" id="UP000299102">
    <property type="component" value="Unassembled WGS sequence"/>
</dbReference>
<feature type="compositionally biased region" description="Acidic residues" evidence="1">
    <location>
        <begin position="36"/>
        <end position="47"/>
    </location>
</feature>